<dbReference type="RefSeq" id="WP_345564759.1">
    <property type="nucleotide sequence ID" value="NZ_BAABDQ010000009.1"/>
</dbReference>
<feature type="transmembrane region" description="Helical" evidence="1">
    <location>
        <begin position="458"/>
        <end position="479"/>
    </location>
</feature>
<gene>
    <name evidence="2" type="ORF">GCM10022419_046930</name>
</gene>
<feature type="transmembrane region" description="Helical" evidence="1">
    <location>
        <begin position="190"/>
        <end position="208"/>
    </location>
</feature>
<reference evidence="3" key="1">
    <citation type="journal article" date="2019" name="Int. J. Syst. Evol. Microbiol.">
        <title>The Global Catalogue of Microorganisms (GCM) 10K type strain sequencing project: providing services to taxonomists for standard genome sequencing and annotation.</title>
        <authorList>
            <consortium name="The Broad Institute Genomics Platform"/>
            <consortium name="The Broad Institute Genome Sequencing Center for Infectious Disease"/>
            <person name="Wu L."/>
            <person name="Ma J."/>
        </authorList>
    </citation>
    <scope>NUCLEOTIDE SEQUENCE [LARGE SCALE GENOMIC DNA]</scope>
    <source>
        <strain evidence="3">JCM 17326</strain>
    </source>
</reference>
<dbReference type="EMBL" id="BAABDQ010000009">
    <property type="protein sequence ID" value="GAA3560891.1"/>
    <property type="molecule type" value="Genomic_DNA"/>
</dbReference>
<protein>
    <submittedName>
        <fullName evidence="2">Exporter of polyketide antibiotics</fullName>
    </submittedName>
</protein>
<feature type="transmembrane region" description="Helical" evidence="1">
    <location>
        <begin position="430"/>
        <end position="451"/>
    </location>
</feature>
<name>A0ABP6X3H7_9ACTN</name>
<feature type="transmembrane region" description="Helical" evidence="1">
    <location>
        <begin position="160"/>
        <end position="183"/>
    </location>
</feature>
<sequence length="531" mass="54521">MNALTGTGVLVRLAVRRDRIVLPAWIAVFVLMAVGSAAATIPLYPSLASRVQAAETINGAQSMVALYGRIYDPASIGALALVKMSGFGAALVAVLAIFTVVRHTRAEEASGRQELLGAATVGRSAPLTAALLLAFGASLVLAVVTGLGLIAAGLPADGSFAFGLALGGIGAAFAAVAALVAQLTASARTAIRTAVAVLGAVYVLRAIGDTAGQTGPQWLTWLSPIGWSQQLRPFAGNRWWVASIMIAFSVVVTAGAYVLAARRDTGAGLIPDRPGRAAAVPGLSGPLALAWRLHRGLLSGWLIGFVLLGLVFGNLASSVGSFFDSPQARDMIIALGGEKGLIDAFVTAELALVATMASVYGIQAVMRMRAEETHLLAEPILATPTSRTRWAGSHLVIAILGSTLLMAVMGTAAGLAHGAQTGDMAQVGRLLGAALAHMPAIWVLIGITVAAFGLLPRLIAAGWVALTGFFLIGELGPLFQLKEWVIDLSPFAHVPRLPGGAFEPMPLALLAGLAALLAIAGLAGFRRRDIS</sequence>
<feature type="transmembrane region" description="Helical" evidence="1">
    <location>
        <begin position="239"/>
        <end position="260"/>
    </location>
</feature>
<feature type="transmembrane region" description="Helical" evidence="1">
    <location>
        <begin position="301"/>
        <end position="322"/>
    </location>
</feature>
<comment type="caution">
    <text evidence="2">The sequence shown here is derived from an EMBL/GenBank/DDBJ whole genome shotgun (WGS) entry which is preliminary data.</text>
</comment>
<dbReference type="Proteomes" id="UP001500630">
    <property type="component" value="Unassembled WGS sequence"/>
</dbReference>
<feature type="transmembrane region" description="Helical" evidence="1">
    <location>
        <begin position="76"/>
        <end position="101"/>
    </location>
</feature>
<feature type="transmembrane region" description="Helical" evidence="1">
    <location>
        <begin position="20"/>
        <end position="41"/>
    </location>
</feature>
<feature type="transmembrane region" description="Helical" evidence="1">
    <location>
        <begin position="505"/>
        <end position="525"/>
    </location>
</feature>
<evidence type="ECO:0000313" key="2">
    <source>
        <dbReference type="EMBL" id="GAA3560891.1"/>
    </source>
</evidence>
<keyword evidence="1" id="KW-0812">Transmembrane</keyword>
<feature type="transmembrane region" description="Helical" evidence="1">
    <location>
        <begin position="342"/>
        <end position="362"/>
    </location>
</feature>
<evidence type="ECO:0000256" key="1">
    <source>
        <dbReference type="SAM" id="Phobius"/>
    </source>
</evidence>
<keyword evidence="1" id="KW-1133">Transmembrane helix</keyword>
<feature type="transmembrane region" description="Helical" evidence="1">
    <location>
        <begin position="130"/>
        <end position="154"/>
    </location>
</feature>
<proteinExistence type="predicted"/>
<accession>A0ABP6X3H7</accession>
<keyword evidence="3" id="KW-1185">Reference proteome</keyword>
<feature type="transmembrane region" description="Helical" evidence="1">
    <location>
        <begin position="395"/>
        <end position="418"/>
    </location>
</feature>
<keyword evidence="1" id="KW-0472">Membrane</keyword>
<organism evidence="2 3">
    <name type="scientific">Nonomuraea rosea</name>
    <dbReference type="NCBI Taxonomy" id="638574"/>
    <lineage>
        <taxon>Bacteria</taxon>
        <taxon>Bacillati</taxon>
        <taxon>Actinomycetota</taxon>
        <taxon>Actinomycetes</taxon>
        <taxon>Streptosporangiales</taxon>
        <taxon>Streptosporangiaceae</taxon>
        <taxon>Nonomuraea</taxon>
    </lineage>
</organism>
<evidence type="ECO:0000313" key="3">
    <source>
        <dbReference type="Proteomes" id="UP001500630"/>
    </source>
</evidence>